<feature type="region of interest" description="Disordered" evidence="1">
    <location>
        <begin position="286"/>
        <end position="318"/>
    </location>
</feature>
<sequence length="678" mass="74827">MKHMLHKWIIPIVLFIGFIVAFPLTALSQKTLRLDLKKGIEDIPLNALVTRAGGKLVRTIECYNSEGVKKMTMNLEYDEKGRIIKTQNQGDFRMLQENRVSYYNLNDQTLTMTSKDINTGELMDEVICELNDQGYIVKEEVLLEDGDAYDEVDLTYYEYDGNNQTLSLKGILGNYEFVQTYDWENGNVMNGYPNGPNSNQEHYIYTDIENKMNIELVHLFAQVYNEDIFQFAVLGYIGKKNSNLIEEMGDYAYEYTFDSDGYVSVMTECYKGKELATVVVSYDGIIDPSPDPTPDNNPTTEDELGGAIDNAPEGTEDSPTEIFIPSGGITLHKPLNVYKHIRLKGGSLIRGNDNPYAMLRIHSGYSLELDDITIDGNGVSLKDGSLIVYGKLKLKDGVTIKNCKRIEADTPSGAVCIAKGGELTMDGGTITGNIGAYGSAVYNEGIFTMTDGEISSNTGQIGAVANNGGGQFIMTGGKISSNKVTDGCGGVFVSEHCFFRMTGGEISGNEDCALYTWANLQIGGQAKVDGLALMNDGNRLLVNPSLRNNWQISYVETPPVGTIVAVGYNGYQLADSDLQKVIYYNNVSQLKLAGNSIVTYQTETGVEGINTDKFRLSVSGNQVKVEGLPVYTRFMIYEIGGRVVISHITDGNGRYCFLLENGIYLLTCKDQKRKFLVK</sequence>
<reference evidence="2 3" key="1">
    <citation type="submission" date="2020-08" db="EMBL/GenBank/DDBJ databases">
        <title>Genomic Encyclopedia of Type Strains, Phase IV (KMG-IV): sequencing the most valuable type-strain genomes for metagenomic binning, comparative biology and taxonomic classification.</title>
        <authorList>
            <person name="Goeker M."/>
        </authorList>
    </citation>
    <scope>NUCLEOTIDE SEQUENCE [LARGE SCALE GENOMIC DNA]</scope>
    <source>
        <strain evidence="2 3">DSM 102983</strain>
    </source>
</reference>
<dbReference type="Gene3D" id="2.160.20.20">
    <property type="match status" value="1"/>
</dbReference>
<gene>
    <name evidence="2" type="ORF">GGQ57_000965</name>
</gene>
<dbReference type="EMBL" id="JACHOC010000002">
    <property type="protein sequence ID" value="MBB4621071.1"/>
    <property type="molecule type" value="Genomic_DNA"/>
</dbReference>
<keyword evidence="3" id="KW-1185">Reference proteome</keyword>
<evidence type="ECO:0000313" key="2">
    <source>
        <dbReference type="EMBL" id="MBB4621071.1"/>
    </source>
</evidence>
<dbReference type="InterPro" id="IPR012332">
    <property type="entry name" value="Autotransporter_pectin_lyase_C"/>
</dbReference>
<comment type="caution">
    <text evidence="2">The sequence shown here is derived from an EMBL/GenBank/DDBJ whole genome shotgun (WGS) entry which is preliminary data.</text>
</comment>
<dbReference type="Proteomes" id="UP000533637">
    <property type="component" value="Unassembled WGS sequence"/>
</dbReference>
<protein>
    <submittedName>
        <fullName evidence="2">Uncharacterized protein</fullName>
    </submittedName>
</protein>
<accession>A0ABR6KI24</accession>
<organism evidence="2 3">
    <name type="scientific">Parabacteroides faecis</name>
    <dbReference type="NCBI Taxonomy" id="1217282"/>
    <lineage>
        <taxon>Bacteria</taxon>
        <taxon>Pseudomonadati</taxon>
        <taxon>Bacteroidota</taxon>
        <taxon>Bacteroidia</taxon>
        <taxon>Bacteroidales</taxon>
        <taxon>Tannerellaceae</taxon>
        <taxon>Parabacteroides</taxon>
    </lineage>
</organism>
<evidence type="ECO:0000256" key="1">
    <source>
        <dbReference type="SAM" id="MobiDB-lite"/>
    </source>
</evidence>
<proteinExistence type="predicted"/>
<dbReference type="RefSeq" id="WP_183669245.1">
    <property type="nucleotide sequence ID" value="NZ_BMPB01000003.1"/>
</dbReference>
<dbReference type="CDD" id="cd12871">
    <property type="entry name" value="Bacuni_01323_like"/>
    <property type="match status" value="1"/>
</dbReference>
<name>A0ABR6KI24_9BACT</name>
<evidence type="ECO:0000313" key="3">
    <source>
        <dbReference type="Proteomes" id="UP000533637"/>
    </source>
</evidence>
<dbReference type="InterPro" id="IPR011050">
    <property type="entry name" value="Pectin_lyase_fold/virulence"/>
</dbReference>
<dbReference type="SUPFAM" id="SSF51126">
    <property type="entry name" value="Pectin lyase-like"/>
    <property type="match status" value="1"/>
</dbReference>